<evidence type="ECO:0000313" key="7">
    <source>
        <dbReference type="EMBL" id="GMR42055.1"/>
    </source>
</evidence>
<name>A0AAN4ZQT9_9BILA</name>
<keyword evidence="4" id="KW-0805">Transcription regulation</keyword>
<dbReference type="Proteomes" id="UP001328107">
    <property type="component" value="Unassembled WGS sequence"/>
</dbReference>
<dbReference type="Gene3D" id="2.60.120.650">
    <property type="entry name" value="Cupin"/>
    <property type="match status" value="1"/>
</dbReference>
<dbReference type="GO" id="GO:0046872">
    <property type="term" value="F:metal ion binding"/>
    <property type="evidence" value="ECO:0007669"/>
    <property type="project" value="UniProtKB-KW"/>
</dbReference>
<evidence type="ECO:0000313" key="8">
    <source>
        <dbReference type="Proteomes" id="UP001328107"/>
    </source>
</evidence>
<keyword evidence="1" id="KW-0479">Metal-binding</keyword>
<evidence type="ECO:0000259" key="6">
    <source>
        <dbReference type="PROSITE" id="PS51184"/>
    </source>
</evidence>
<proteinExistence type="predicted"/>
<comment type="caution">
    <text evidence="7">The sequence shown here is derived from an EMBL/GenBank/DDBJ whole genome shotgun (WGS) entry which is preliminary data.</text>
</comment>
<dbReference type="InterPro" id="IPR003347">
    <property type="entry name" value="JmjC_dom"/>
</dbReference>
<keyword evidence="8" id="KW-1185">Reference proteome</keyword>
<dbReference type="AlphaFoldDB" id="A0AAN4ZQT9"/>
<feature type="non-terminal residue" evidence="7">
    <location>
        <position position="264"/>
    </location>
</feature>
<organism evidence="7 8">
    <name type="scientific">Pristionchus mayeri</name>
    <dbReference type="NCBI Taxonomy" id="1317129"/>
    <lineage>
        <taxon>Eukaryota</taxon>
        <taxon>Metazoa</taxon>
        <taxon>Ecdysozoa</taxon>
        <taxon>Nematoda</taxon>
        <taxon>Chromadorea</taxon>
        <taxon>Rhabditida</taxon>
        <taxon>Rhabditina</taxon>
        <taxon>Diplogasteromorpha</taxon>
        <taxon>Diplogasteroidea</taxon>
        <taxon>Neodiplogasteridae</taxon>
        <taxon>Pristionchus</taxon>
    </lineage>
</organism>
<evidence type="ECO:0000256" key="4">
    <source>
        <dbReference type="ARBA" id="ARBA00023015"/>
    </source>
</evidence>
<dbReference type="PROSITE" id="PS51184">
    <property type="entry name" value="JMJC"/>
    <property type="match status" value="1"/>
</dbReference>
<keyword evidence="5" id="KW-0804">Transcription</keyword>
<protein>
    <recommendedName>
        <fullName evidence="6">JmjC domain-containing protein</fullName>
    </recommendedName>
</protein>
<feature type="non-terminal residue" evidence="7">
    <location>
        <position position="1"/>
    </location>
</feature>
<evidence type="ECO:0000256" key="3">
    <source>
        <dbReference type="ARBA" id="ARBA00023004"/>
    </source>
</evidence>
<reference evidence="8" key="1">
    <citation type="submission" date="2022-10" db="EMBL/GenBank/DDBJ databases">
        <title>Genome assembly of Pristionchus species.</title>
        <authorList>
            <person name="Yoshida K."/>
            <person name="Sommer R.J."/>
        </authorList>
    </citation>
    <scope>NUCLEOTIDE SEQUENCE [LARGE SCALE GENOMIC DNA]</scope>
    <source>
        <strain evidence="8">RS5460</strain>
    </source>
</reference>
<dbReference type="InterPro" id="IPR050690">
    <property type="entry name" value="JHDM1_Histone_Demethylase"/>
</dbReference>
<evidence type="ECO:0000256" key="5">
    <source>
        <dbReference type="ARBA" id="ARBA00023163"/>
    </source>
</evidence>
<accession>A0AAN4ZQT9</accession>
<evidence type="ECO:0000256" key="1">
    <source>
        <dbReference type="ARBA" id="ARBA00022723"/>
    </source>
</evidence>
<keyword evidence="2" id="KW-0560">Oxidoreductase</keyword>
<dbReference type="SMART" id="SM00558">
    <property type="entry name" value="JmjC"/>
    <property type="match status" value="1"/>
</dbReference>
<dbReference type="PANTHER" id="PTHR23123">
    <property type="entry name" value="PHD/F-BOX CONTAINING PROTEIN"/>
    <property type="match status" value="1"/>
</dbReference>
<feature type="domain" description="JmjC" evidence="6">
    <location>
        <begin position="87"/>
        <end position="238"/>
    </location>
</feature>
<dbReference type="SUPFAM" id="SSF51197">
    <property type="entry name" value="Clavaminate synthase-like"/>
    <property type="match status" value="1"/>
</dbReference>
<evidence type="ECO:0000256" key="2">
    <source>
        <dbReference type="ARBA" id="ARBA00023002"/>
    </source>
</evidence>
<gene>
    <name evidence="7" type="ORF">PMAYCL1PPCAC_12250</name>
</gene>
<dbReference type="GO" id="GO:0016491">
    <property type="term" value="F:oxidoreductase activity"/>
    <property type="evidence" value="ECO:0007669"/>
    <property type="project" value="UniProtKB-KW"/>
</dbReference>
<keyword evidence="3" id="KW-0408">Iron</keyword>
<sequence length="264" mass="30341">FRMVDDDFGVRDVERLVGSNKMITVVKVSTQGSVEMPLVQFLPFSFIGGFSAPSDGSKSELYNVLSLEFSNSGLADLVQSPSLVRQIDWASSWPDERKTRSILFDKNGYFTVLNNFPRVENYCLMSKTQCYTDFHVDFHGTSVWYHVKKGMKIFWIVEPTEQNLKMYEEYLRSPENNAFFGDIVEKCARVEVHPGNTLIIPSGWIHGVFTPEDSLVFGGNFLHSRQAMMQLNVLQGEKRIGINKKYRYPYSEETVFFHLAKIIK</sequence>
<dbReference type="EMBL" id="BTRK01000003">
    <property type="protein sequence ID" value="GMR42055.1"/>
    <property type="molecule type" value="Genomic_DNA"/>
</dbReference>